<dbReference type="GO" id="GO:0030198">
    <property type="term" value="P:extracellular matrix organization"/>
    <property type="evidence" value="ECO:0007669"/>
    <property type="project" value="TreeGrafter"/>
</dbReference>
<dbReference type="AlphaFoldDB" id="A0A431U2Z9"/>
<sequence length="271" mass="28974">MGLPHAYARLAAHYHAIIHINNRNNTNLPLCCSYYLPSQPSPTGRFRPLDRPLRPALFVSSSDSPTPMFKRILLLLALVTPVASFAQQSPSTSPFRKSVAHVKAAALARQPGTPTPGPITLPGVVNGPNASPHRTIIENLEDLGFKAFVQSAERAVLVQRLQGSSPHTVFVPGDAAFAQLPAGALDELWKPANRAQLYALLGAHIVPLNLREADLSHGRVLRTITGAKLQVSRSGGNVVLTDEAGRQATISTADLVASNGTLHVLDQVLAR</sequence>
<comment type="caution">
    <text evidence="2">The sequence shown here is derived from an EMBL/GenBank/DDBJ whole genome shotgun (WGS) entry which is preliminary data.</text>
</comment>
<dbReference type="SUPFAM" id="SSF82153">
    <property type="entry name" value="FAS1 domain"/>
    <property type="match status" value="1"/>
</dbReference>
<dbReference type="Proteomes" id="UP000282184">
    <property type="component" value="Unassembled WGS sequence"/>
</dbReference>
<evidence type="ECO:0000313" key="3">
    <source>
        <dbReference type="Proteomes" id="UP000282184"/>
    </source>
</evidence>
<accession>A0A431U2Z9</accession>
<dbReference type="GO" id="GO:0050839">
    <property type="term" value="F:cell adhesion molecule binding"/>
    <property type="evidence" value="ECO:0007669"/>
    <property type="project" value="TreeGrafter"/>
</dbReference>
<dbReference type="SMART" id="SM00554">
    <property type="entry name" value="FAS1"/>
    <property type="match status" value="1"/>
</dbReference>
<dbReference type="EMBL" id="RXOF01000006">
    <property type="protein sequence ID" value="RTQ49703.1"/>
    <property type="molecule type" value="Genomic_DNA"/>
</dbReference>
<dbReference type="GO" id="GO:0005615">
    <property type="term" value="C:extracellular space"/>
    <property type="evidence" value="ECO:0007669"/>
    <property type="project" value="TreeGrafter"/>
</dbReference>
<dbReference type="OrthoDB" id="1119934at2"/>
<evidence type="ECO:0000259" key="1">
    <source>
        <dbReference type="PROSITE" id="PS50213"/>
    </source>
</evidence>
<feature type="domain" description="FAS1" evidence="1">
    <location>
        <begin position="132"/>
        <end position="269"/>
    </location>
</feature>
<dbReference type="GO" id="GO:0031012">
    <property type="term" value="C:extracellular matrix"/>
    <property type="evidence" value="ECO:0007669"/>
    <property type="project" value="TreeGrafter"/>
</dbReference>
<dbReference type="Pfam" id="PF02469">
    <property type="entry name" value="Fasciclin"/>
    <property type="match status" value="1"/>
</dbReference>
<dbReference type="PANTHER" id="PTHR10900">
    <property type="entry name" value="PERIOSTIN-RELATED"/>
    <property type="match status" value="1"/>
</dbReference>
<organism evidence="2 3">
    <name type="scientific">Hymenobacter gummosus</name>
    <dbReference type="NCBI Taxonomy" id="1776032"/>
    <lineage>
        <taxon>Bacteria</taxon>
        <taxon>Pseudomonadati</taxon>
        <taxon>Bacteroidota</taxon>
        <taxon>Cytophagia</taxon>
        <taxon>Cytophagales</taxon>
        <taxon>Hymenobacteraceae</taxon>
        <taxon>Hymenobacter</taxon>
    </lineage>
</organism>
<gene>
    <name evidence="2" type="ORF">EJV47_12885</name>
</gene>
<keyword evidence="3" id="KW-1185">Reference proteome</keyword>
<name>A0A431U2Z9_9BACT</name>
<evidence type="ECO:0000313" key="2">
    <source>
        <dbReference type="EMBL" id="RTQ49703.1"/>
    </source>
</evidence>
<protein>
    <submittedName>
        <fullName evidence="2">Fasciclin domain-containing protein</fullName>
    </submittedName>
</protein>
<dbReference type="Gene3D" id="2.30.180.10">
    <property type="entry name" value="FAS1 domain"/>
    <property type="match status" value="1"/>
</dbReference>
<proteinExistence type="predicted"/>
<reference evidence="2 3" key="1">
    <citation type="submission" date="2018-12" db="EMBL/GenBank/DDBJ databases">
        <title>Hymenobacter gummosus sp. nov., isolated from a spring.</title>
        <authorList>
            <person name="Nie L."/>
        </authorList>
    </citation>
    <scope>NUCLEOTIDE SEQUENCE [LARGE SCALE GENOMIC DNA]</scope>
    <source>
        <strain evidence="2 3">KCTC 52166</strain>
    </source>
</reference>
<dbReference type="InterPro" id="IPR036378">
    <property type="entry name" value="FAS1_dom_sf"/>
</dbReference>
<dbReference type="InterPro" id="IPR050904">
    <property type="entry name" value="Adhesion/Biosynth-related"/>
</dbReference>
<dbReference type="PANTHER" id="PTHR10900:SF77">
    <property type="entry name" value="FI19380P1"/>
    <property type="match status" value="1"/>
</dbReference>
<dbReference type="PROSITE" id="PS50213">
    <property type="entry name" value="FAS1"/>
    <property type="match status" value="1"/>
</dbReference>
<dbReference type="GO" id="GO:0007155">
    <property type="term" value="P:cell adhesion"/>
    <property type="evidence" value="ECO:0007669"/>
    <property type="project" value="TreeGrafter"/>
</dbReference>
<dbReference type="InterPro" id="IPR000782">
    <property type="entry name" value="FAS1_domain"/>
</dbReference>